<accession>A0ABQ8QZZ1</accession>
<reference evidence="2" key="1">
    <citation type="submission" date="2022-09" db="EMBL/GenBank/DDBJ databases">
        <title>Fusarium specimens isolated from Avocado Roots.</title>
        <authorList>
            <person name="Stajich J."/>
            <person name="Roper C."/>
            <person name="Heimlech-Rivalta G."/>
        </authorList>
    </citation>
    <scope>NUCLEOTIDE SEQUENCE</scope>
    <source>
        <strain evidence="2">CF00095</strain>
    </source>
</reference>
<name>A0ABQ8QZZ1_FUSEQ</name>
<gene>
    <name evidence="2" type="ORF">NW768_010659</name>
</gene>
<feature type="compositionally biased region" description="Basic and acidic residues" evidence="1">
    <location>
        <begin position="22"/>
        <end position="34"/>
    </location>
</feature>
<organism evidence="2 3">
    <name type="scientific">Fusarium equiseti</name>
    <name type="common">Fusarium scirpi</name>
    <dbReference type="NCBI Taxonomy" id="61235"/>
    <lineage>
        <taxon>Eukaryota</taxon>
        <taxon>Fungi</taxon>
        <taxon>Dikarya</taxon>
        <taxon>Ascomycota</taxon>
        <taxon>Pezizomycotina</taxon>
        <taxon>Sordariomycetes</taxon>
        <taxon>Hypocreomycetidae</taxon>
        <taxon>Hypocreales</taxon>
        <taxon>Nectriaceae</taxon>
        <taxon>Fusarium</taxon>
        <taxon>Fusarium incarnatum-equiseti species complex</taxon>
    </lineage>
</organism>
<evidence type="ECO:0000313" key="3">
    <source>
        <dbReference type="Proteomes" id="UP001152024"/>
    </source>
</evidence>
<feature type="region of interest" description="Disordered" evidence="1">
    <location>
        <begin position="188"/>
        <end position="237"/>
    </location>
</feature>
<keyword evidence="3" id="KW-1185">Reference proteome</keyword>
<evidence type="ECO:0000313" key="2">
    <source>
        <dbReference type="EMBL" id="KAJ4118919.1"/>
    </source>
</evidence>
<sequence length="392" mass="44885">MSLPRRFSITVDGMPVAMPKADPQEHPQAEPTRDGERPAVFEIHDDHLVCGPLVMGRSLIEDRSLMPKRVIWSPIHEIHQIQPVRVEHGRDGPELKLQDGKLAYLDGQLFSPILPAASTPAPTEPPAPQWSESDIPDWLRKHMLFWQVQPTPIRARTWMLEGLDHIQANRLDLPQHLSGIKVQLRRVWDKQNKPSAGTKRKSDASGGTPAKKAKGTTPIKSEGSAEIPPPPPKPLGNLKGKYAIETDFPCCEKHSDRAHDVLCHITLSPGDGETMRGQLQMGNFMDYKILMFFEKRPTEVSSEKVWFRWRGRKGYGSNRTYRGDENHGWVKFRGNGEIEVWFDKLRVHLIAQKGRALGEKNKHNVHMFWDQWHEYDEEEIDLLDTSKLFPDW</sequence>
<comment type="caution">
    <text evidence="2">The sequence shown here is derived from an EMBL/GenBank/DDBJ whole genome shotgun (WGS) entry which is preliminary data.</text>
</comment>
<proteinExistence type="predicted"/>
<feature type="region of interest" description="Disordered" evidence="1">
    <location>
        <begin position="15"/>
        <end position="34"/>
    </location>
</feature>
<dbReference type="EMBL" id="JAOQBH010000022">
    <property type="protein sequence ID" value="KAJ4118919.1"/>
    <property type="molecule type" value="Genomic_DNA"/>
</dbReference>
<evidence type="ECO:0000256" key="1">
    <source>
        <dbReference type="SAM" id="MobiDB-lite"/>
    </source>
</evidence>
<dbReference type="Proteomes" id="UP001152024">
    <property type="component" value="Unassembled WGS sequence"/>
</dbReference>
<protein>
    <submittedName>
        <fullName evidence="2">Uncharacterized protein</fullName>
    </submittedName>
</protein>